<dbReference type="EMBL" id="CAJVQC010119047">
    <property type="protein sequence ID" value="CAG8837933.1"/>
    <property type="molecule type" value="Genomic_DNA"/>
</dbReference>
<name>A0ACA9SF82_9GLOM</name>
<gene>
    <name evidence="1" type="ORF">RPERSI_LOCUS30485</name>
</gene>
<comment type="caution">
    <text evidence="1">The sequence shown here is derived from an EMBL/GenBank/DDBJ whole genome shotgun (WGS) entry which is preliminary data.</text>
</comment>
<organism evidence="1 2">
    <name type="scientific">Racocetra persica</name>
    <dbReference type="NCBI Taxonomy" id="160502"/>
    <lineage>
        <taxon>Eukaryota</taxon>
        <taxon>Fungi</taxon>
        <taxon>Fungi incertae sedis</taxon>
        <taxon>Mucoromycota</taxon>
        <taxon>Glomeromycotina</taxon>
        <taxon>Glomeromycetes</taxon>
        <taxon>Diversisporales</taxon>
        <taxon>Gigasporaceae</taxon>
        <taxon>Racocetra</taxon>
    </lineage>
</organism>
<feature type="non-terminal residue" evidence="1">
    <location>
        <position position="41"/>
    </location>
</feature>
<feature type="non-terminal residue" evidence="1">
    <location>
        <position position="1"/>
    </location>
</feature>
<reference evidence="1" key="1">
    <citation type="submission" date="2021-06" db="EMBL/GenBank/DDBJ databases">
        <authorList>
            <person name="Kallberg Y."/>
            <person name="Tangrot J."/>
            <person name="Rosling A."/>
        </authorList>
    </citation>
    <scope>NUCLEOTIDE SEQUENCE</scope>
    <source>
        <strain evidence="1">MA461A</strain>
    </source>
</reference>
<keyword evidence="2" id="KW-1185">Reference proteome</keyword>
<protein>
    <submittedName>
        <fullName evidence="1">23199_t:CDS:1</fullName>
    </submittedName>
</protein>
<proteinExistence type="predicted"/>
<evidence type="ECO:0000313" key="1">
    <source>
        <dbReference type="EMBL" id="CAG8837933.1"/>
    </source>
</evidence>
<sequence length="41" mass="4777">DQIIISTLQCSKKTTATEELQNIEEISRIAKDLFQKRQKVK</sequence>
<evidence type="ECO:0000313" key="2">
    <source>
        <dbReference type="Proteomes" id="UP000789920"/>
    </source>
</evidence>
<dbReference type="Proteomes" id="UP000789920">
    <property type="component" value="Unassembled WGS sequence"/>
</dbReference>
<accession>A0ACA9SF82</accession>